<sequence length="63" mass="6720">MHSDAAAVSFTGSMVLASAWLLERLTIVEEGEWGAGTSHGESRSEREKGFSAELSSLNTGKYS</sequence>
<feature type="compositionally biased region" description="Polar residues" evidence="1">
    <location>
        <begin position="53"/>
        <end position="63"/>
    </location>
</feature>
<gene>
    <name evidence="2" type="ORF">CK820_G0003163</name>
</gene>
<evidence type="ECO:0000313" key="3">
    <source>
        <dbReference type="Proteomes" id="UP000236370"/>
    </source>
</evidence>
<proteinExistence type="predicted"/>
<organism evidence="2 3">
    <name type="scientific">Pan troglodytes</name>
    <name type="common">Chimpanzee</name>
    <dbReference type="NCBI Taxonomy" id="9598"/>
    <lineage>
        <taxon>Eukaryota</taxon>
        <taxon>Metazoa</taxon>
        <taxon>Chordata</taxon>
        <taxon>Craniata</taxon>
        <taxon>Vertebrata</taxon>
        <taxon>Euteleostomi</taxon>
        <taxon>Mammalia</taxon>
        <taxon>Eutheria</taxon>
        <taxon>Euarchontoglires</taxon>
        <taxon>Primates</taxon>
        <taxon>Haplorrhini</taxon>
        <taxon>Catarrhini</taxon>
        <taxon>Hominidae</taxon>
        <taxon>Pan</taxon>
    </lineage>
</organism>
<accession>A0A2J8PEH3</accession>
<evidence type="ECO:0000313" key="2">
    <source>
        <dbReference type="EMBL" id="PNI82420.1"/>
    </source>
</evidence>
<dbReference type="AlphaFoldDB" id="A0A2J8PEH3"/>
<reference evidence="2 3" key="1">
    <citation type="submission" date="2017-12" db="EMBL/GenBank/DDBJ databases">
        <title>High-resolution comparative analysis of great ape genomes.</title>
        <authorList>
            <person name="Pollen A."/>
            <person name="Hastie A."/>
            <person name="Hormozdiari F."/>
            <person name="Dougherty M."/>
            <person name="Liu R."/>
            <person name="Chaisson M."/>
            <person name="Hoppe E."/>
            <person name="Hill C."/>
            <person name="Pang A."/>
            <person name="Hillier L."/>
            <person name="Baker C."/>
            <person name="Armstrong J."/>
            <person name="Shendure J."/>
            <person name="Paten B."/>
            <person name="Wilson R."/>
            <person name="Chao H."/>
            <person name="Schneider V."/>
            <person name="Ventura M."/>
            <person name="Kronenberg Z."/>
            <person name="Murali S."/>
            <person name="Gordon D."/>
            <person name="Cantsilieris S."/>
            <person name="Munson K."/>
            <person name="Nelson B."/>
            <person name="Raja A."/>
            <person name="Underwood J."/>
            <person name="Diekhans M."/>
            <person name="Fiddes I."/>
            <person name="Haussler D."/>
            <person name="Eichler E."/>
        </authorList>
    </citation>
    <scope>NUCLEOTIDE SEQUENCE [LARGE SCALE GENOMIC DNA]</scope>
    <source>
        <strain evidence="2">Yerkes chimp pedigree #C0471</strain>
    </source>
</reference>
<comment type="caution">
    <text evidence="2">The sequence shown here is derived from an EMBL/GenBank/DDBJ whole genome shotgun (WGS) entry which is preliminary data.</text>
</comment>
<feature type="region of interest" description="Disordered" evidence="1">
    <location>
        <begin position="32"/>
        <end position="63"/>
    </location>
</feature>
<evidence type="ECO:0000256" key="1">
    <source>
        <dbReference type="SAM" id="MobiDB-lite"/>
    </source>
</evidence>
<dbReference type="EMBL" id="NBAG03000215">
    <property type="protein sequence ID" value="PNI82420.1"/>
    <property type="molecule type" value="Genomic_DNA"/>
</dbReference>
<dbReference type="Proteomes" id="UP000236370">
    <property type="component" value="Unassembled WGS sequence"/>
</dbReference>
<name>A0A2J8PEH3_PANTR</name>
<feature type="compositionally biased region" description="Basic and acidic residues" evidence="1">
    <location>
        <begin position="40"/>
        <end position="50"/>
    </location>
</feature>
<protein>
    <submittedName>
        <fullName evidence="2">DCUN1D4 isoform 5</fullName>
    </submittedName>
</protein>